<dbReference type="SUPFAM" id="SSF48452">
    <property type="entry name" value="TPR-like"/>
    <property type="match status" value="1"/>
</dbReference>
<feature type="compositionally biased region" description="Low complexity" evidence="2">
    <location>
        <begin position="418"/>
        <end position="444"/>
    </location>
</feature>
<feature type="region of interest" description="Disordered" evidence="2">
    <location>
        <begin position="415"/>
        <end position="463"/>
    </location>
</feature>
<feature type="compositionally biased region" description="Pro residues" evidence="2">
    <location>
        <begin position="448"/>
        <end position="462"/>
    </location>
</feature>
<proteinExistence type="predicted"/>
<feature type="signal peptide" evidence="3">
    <location>
        <begin position="1"/>
        <end position="25"/>
    </location>
</feature>
<dbReference type="InterPro" id="IPR011990">
    <property type="entry name" value="TPR-like_helical_dom_sf"/>
</dbReference>
<dbReference type="PROSITE" id="PS50005">
    <property type="entry name" value="TPR"/>
    <property type="match status" value="1"/>
</dbReference>
<sequence precursor="true">MIRPLRPLPFLGLLALLAAVAPAYAQRRMGGMTHPGMPMNRGMGGMARPGFGGNNIFMGGTGQNIFMGGTGRNVWMGGRGLAFGGQPGVGLGYGGFGWNGGYGGLGWGGGYGGLGYGGLGYGGLGYGGLGYGGLGYGGLGWGGGWNTGLGWGGWGYGGGLYGFGTGAYGAFGPGELGTVINAPIYTNGFGVYDYFPTWGLGNYGAWGLGSVAGDWLYGGYANPYYNELMATVPAMVGGAYDYRQPIKPAGDPFDRADEPTDDQVVEQLIATAKHAFKAGDYAKALDLTDRAIKDRPDQPAVHQFRALCLFALKRYEEAAAVAYAVLSAGPAWSWATLVGLYPDVEAYTGQVRALEAAVKAKPADPAGHFLLAYHYMVQGHQQAAASQYEKVVALQPDDKLAASFAKAFRRVAERTPQGDAPAGAAAPAGEVADANAGAAANPGARTPDGPPPSEPPPPPPPALVGTWKANPSADVAITLTLQADGEFTWEVNTKGKAQTLSGRAGYKDGTMALLQSDGPPLVGKVTEKGDGTFLFAPPTGSNQQGAGLTFRRS</sequence>
<name>A0A5B9VWB0_9BACT</name>
<dbReference type="Proteomes" id="UP000324233">
    <property type="component" value="Chromosome"/>
</dbReference>
<protein>
    <submittedName>
        <fullName evidence="4">Tetratricopeptide repeat protein</fullName>
    </submittedName>
</protein>
<keyword evidence="1" id="KW-0802">TPR repeat</keyword>
<dbReference type="AlphaFoldDB" id="A0A5B9VWB0"/>
<dbReference type="KEGG" id="agv:OJF2_04690"/>
<evidence type="ECO:0000256" key="1">
    <source>
        <dbReference type="PROSITE-ProRule" id="PRU00339"/>
    </source>
</evidence>
<evidence type="ECO:0000256" key="3">
    <source>
        <dbReference type="SAM" id="SignalP"/>
    </source>
</evidence>
<dbReference type="RefSeq" id="WP_168221557.1">
    <property type="nucleotide sequence ID" value="NZ_CP042997.1"/>
</dbReference>
<keyword evidence="3" id="KW-0732">Signal</keyword>
<accession>A0A5B9VWB0</accession>
<evidence type="ECO:0000256" key="2">
    <source>
        <dbReference type="SAM" id="MobiDB-lite"/>
    </source>
</evidence>
<keyword evidence="5" id="KW-1185">Reference proteome</keyword>
<dbReference type="InterPro" id="IPR019734">
    <property type="entry name" value="TPR_rpt"/>
</dbReference>
<feature type="chain" id="PRO_5023015231" evidence="3">
    <location>
        <begin position="26"/>
        <end position="553"/>
    </location>
</feature>
<feature type="repeat" description="TPR" evidence="1">
    <location>
        <begin position="365"/>
        <end position="398"/>
    </location>
</feature>
<evidence type="ECO:0000313" key="5">
    <source>
        <dbReference type="Proteomes" id="UP000324233"/>
    </source>
</evidence>
<gene>
    <name evidence="4" type="ORF">OJF2_04690</name>
</gene>
<dbReference type="Gene3D" id="1.25.40.10">
    <property type="entry name" value="Tetratricopeptide repeat domain"/>
    <property type="match status" value="2"/>
</dbReference>
<organism evidence="4 5">
    <name type="scientific">Aquisphaera giovannonii</name>
    <dbReference type="NCBI Taxonomy" id="406548"/>
    <lineage>
        <taxon>Bacteria</taxon>
        <taxon>Pseudomonadati</taxon>
        <taxon>Planctomycetota</taxon>
        <taxon>Planctomycetia</taxon>
        <taxon>Isosphaerales</taxon>
        <taxon>Isosphaeraceae</taxon>
        <taxon>Aquisphaera</taxon>
    </lineage>
</organism>
<dbReference type="SMART" id="SM00028">
    <property type="entry name" value="TPR"/>
    <property type="match status" value="3"/>
</dbReference>
<dbReference type="EMBL" id="CP042997">
    <property type="protein sequence ID" value="QEH32000.1"/>
    <property type="molecule type" value="Genomic_DNA"/>
</dbReference>
<dbReference type="Pfam" id="PF13432">
    <property type="entry name" value="TPR_16"/>
    <property type="match status" value="2"/>
</dbReference>
<evidence type="ECO:0000313" key="4">
    <source>
        <dbReference type="EMBL" id="QEH32000.1"/>
    </source>
</evidence>
<reference evidence="4 5" key="1">
    <citation type="submission" date="2019-08" db="EMBL/GenBank/DDBJ databases">
        <title>Deep-cultivation of Planctomycetes and their phenomic and genomic characterization uncovers novel biology.</title>
        <authorList>
            <person name="Wiegand S."/>
            <person name="Jogler M."/>
            <person name="Boedeker C."/>
            <person name="Pinto D."/>
            <person name="Vollmers J."/>
            <person name="Rivas-Marin E."/>
            <person name="Kohn T."/>
            <person name="Peeters S.H."/>
            <person name="Heuer A."/>
            <person name="Rast P."/>
            <person name="Oberbeckmann S."/>
            <person name="Bunk B."/>
            <person name="Jeske O."/>
            <person name="Meyerdierks A."/>
            <person name="Storesund J.E."/>
            <person name="Kallscheuer N."/>
            <person name="Luecker S."/>
            <person name="Lage O.M."/>
            <person name="Pohl T."/>
            <person name="Merkel B.J."/>
            <person name="Hornburger P."/>
            <person name="Mueller R.-W."/>
            <person name="Bruemmer F."/>
            <person name="Labrenz M."/>
            <person name="Spormann A.M."/>
            <person name="Op den Camp H."/>
            <person name="Overmann J."/>
            <person name="Amann R."/>
            <person name="Jetten M.S.M."/>
            <person name="Mascher T."/>
            <person name="Medema M.H."/>
            <person name="Devos D.P."/>
            <person name="Kaster A.-K."/>
            <person name="Ovreas L."/>
            <person name="Rohde M."/>
            <person name="Galperin M.Y."/>
            <person name="Jogler C."/>
        </authorList>
    </citation>
    <scope>NUCLEOTIDE SEQUENCE [LARGE SCALE GENOMIC DNA]</scope>
    <source>
        <strain evidence="4 5">OJF2</strain>
    </source>
</reference>